<name>A0A3B4ZB46_9TELE</name>
<dbReference type="AlphaFoldDB" id="A0A3B4ZB46"/>
<reference evidence="1" key="1">
    <citation type="submission" date="2023-09" db="UniProtKB">
        <authorList>
            <consortium name="Ensembl"/>
        </authorList>
    </citation>
    <scope>IDENTIFICATION</scope>
</reference>
<dbReference type="CDD" id="cd00229">
    <property type="entry name" value="SGNH_hydrolase"/>
    <property type="match status" value="1"/>
</dbReference>
<accession>A0A3B4ZB46</accession>
<organism evidence="1">
    <name type="scientific">Stegastes partitus</name>
    <name type="common">bicolor damselfish</name>
    <dbReference type="NCBI Taxonomy" id="144197"/>
    <lineage>
        <taxon>Eukaryota</taxon>
        <taxon>Metazoa</taxon>
        <taxon>Chordata</taxon>
        <taxon>Craniata</taxon>
        <taxon>Vertebrata</taxon>
        <taxon>Euteleostomi</taxon>
        <taxon>Actinopterygii</taxon>
        <taxon>Neopterygii</taxon>
        <taxon>Teleostei</taxon>
        <taxon>Neoteleostei</taxon>
        <taxon>Acanthomorphata</taxon>
        <taxon>Ovalentaria</taxon>
        <taxon>Pomacentridae</taxon>
        <taxon>Stegastes</taxon>
    </lineage>
</organism>
<evidence type="ECO:0008006" key="2">
    <source>
        <dbReference type="Google" id="ProtNLM"/>
    </source>
</evidence>
<dbReference type="Ensembl" id="ENSSPAT00000005898.1">
    <property type="protein sequence ID" value="ENSSPAP00000005780.1"/>
    <property type="gene ID" value="ENSSPAG00000004480.1"/>
</dbReference>
<dbReference type="Gene3D" id="3.40.50.12700">
    <property type="match status" value="1"/>
</dbReference>
<dbReference type="Gene3D" id="3.40.50.12690">
    <property type="match status" value="1"/>
</dbReference>
<dbReference type="SUPFAM" id="SSF52266">
    <property type="entry name" value="SGNH hydrolase"/>
    <property type="match status" value="1"/>
</dbReference>
<sequence length="180" mass="20225">MVPPAAATVVIGDSVVRNIKLYAAATYCVPGARVLDLLERIPALPIKHADAGKVVIHIGTHDIASQQSEVLKRDFNSLFNLLKNCRKSVFISGPLPSFHRGVGRFSRLLSLTTWLQSACSLHNLVLIDNFNLFWERAAFFFNRDGIHPIDFICRHLSAPKTSWQLFNRIPRVFIMPAFKS</sequence>
<proteinExistence type="predicted"/>
<evidence type="ECO:0000313" key="1">
    <source>
        <dbReference type="Ensembl" id="ENSSPAP00000005780.1"/>
    </source>
</evidence>
<protein>
    <recommendedName>
        <fullName evidence="2">SGNH hydrolase-type esterase domain-containing protein</fullName>
    </recommendedName>
</protein>
<dbReference type="GeneTree" id="ENSGT01080000258337"/>